<feature type="compositionally biased region" description="Low complexity" evidence="1">
    <location>
        <begin position="91"/>
        <end position="100"/>
    </location>
</feature>
<dbReference type="SUPFAM" id="SSF56672">
    <property type="entry name" value="DNA/RNA polymerases"/>
    <property type="match status" value="1"/>
</dbReference>
<gene>
    <name evidence="2" type="ORF">PFR002_LOCUS6396</name>
</gene>
<protein>
    <recommendedName>
        <fullName evidence="4">Reverse transcriptase</fullName>
    </recommendedName>
</protein>
<evidence type="ECO:0000256" key="1">
    <source>
        <dbReference type="SAM" id="MobiDB-lite"/>
    </source>
</evidence>
<dbReference type="InterPro" id="IPR043502">
    <property type="entry name" value="DNA/RNA_pol_sf"/>
</dbReference>
<proteinExistence type="predicted"/>
<sequence>MMVEPGFPSSPTVVDPRFPHGHIVVEQGLPHEYNVDGQESPRESMMVEPGFPSLPTVVEPRFPHGRIVVEQGLPHGFTAAEQELPHNCRRSSLGFSPSSSDSKHDGDNSTVNLALKCVHAIVYVEGSPQRRQYIEVESPPRDASSITSLPGLSWKHFLRDLKGGTVEQVCLITNEVVTVENEEHMARPRSAEPKSAREERFASQSWEALRESGNPVNDIAREYADVFPDKIPTELPVYRGVRHDIDLVPGPKYCMTWQWPLPRDQVEAIDTFFEGRPKAGHVRESISPHSSPTFCVKKATGGWRKCMRLIS</sequence>
<dbReference type="Gene3D" id="3.10.10.10">
    <property type="entry name" value="HIV Type 1 Reverse Transcriptase, subunit A, domain 1"/>
    <property type="match status" value="1"/>
</dbReference>
<organism evidence="2 3">
    <name type="scientific">Peronospora farinosa</name>
    <dbReference type="NCBI Taxonomy" id="134698"/>
    <lineage>
        <taxon>Eukaryota</taxon>
        <taxon>Sar</taxon>
        <taxon>Stramenopiles</taxon>
        <taxon>Oomycota</taxon>
        <taxon>Peronosporomycetes</taxon>
        <taxon>Peronosporales</taxon>
        <taxon>Peronosporaceae</taxon>
        <taxon>Peronospora</taxon>
    </lineage>
</organism>
<reference evidence="2" key="1">
    <citation type="submission" date="2022-12" db="EMBL/GenBank/DDBJ databases">
        <authorList>
            <person name="Webb A."/>
        </authorList>
    </citation>
    <scope>NUCLEOTIDE SEQUENCE</scope>
    <source>
        <strain evidence="2">Pf2</strain>
    </source>
</reference>
<accession>A0AAV0U1N1</accession>
<evidence type="ECO:0000313" key="3">
    <source>
        <dbReference type="Proteomes" id="UP001159659"/>
    </source>
</evidence>
<dbReference type="EMBL" id="CANTFK010000842">
    <property type="protein sequence ID" value="CAI5730822.1"/>
    <property type="molecule type" value="Genomic_DNA"/>
</dbReference>
<dbReference type="AlphaFoldDB" id="A0AAV0U1N1"/>
<comment type="caution">
    <text evidence="2">The sequence shown here is derived from an EMBL/GenBank/DDBJ whole genome shotgun (WGS) entry which is preliminary data.</text>
</comment>
<evidence type="ECO:0000313" key="2">
    <source>
        <dbReference type="EMBL" id="CAI5730822.1"/>
    </source>
</evidence>
<dbReference type="Proteomes" id="UP001159659">
    <property type="component" value="Unassembled WGS sequence"/>
</dbReference>
<evidence type="ECO:0008006" key="4">
    <source>
        <dbReference type="Google" id="ProtNLM"/>
    </source>
</evidence>
<feature type="region of interest" description="Disordered" evidence="1">
    <location>
        <begin position="88"/>
        <end position="107"/>
    </location>
</feature>
<name>A0AAV0U1N1_9STRA</name>